<evidence type="ECO:0000313" key="3">
    <source>
        <dbReference type="Proteomes" id="UP000014065"/>
    </source>
</evidence>
<protein>
    <submittedName>
        <fullName evidence="2">Uncharacterized protein</fullName>
    </submittedName>
</protein>
<accession>S2EPK0</accession>
<dbReference type="AlphaFoldDB" id="S2EPK0"/>
<feature type="transmembrane region" description="Helical" evidence="1">
    <location>
        <begin position="36"/>
        <end position="60"/>
    </location>
</feature>
<name>S2EPK0_9ARCH</name>
<keyword evidence="1" id="KW-0472">Membrane</keyword>
<dbReference type="Proteomes" id="UP000014065">
    <property type="component" value="Unassembled WGS sequence"/>
</dbReference>
<reference evidence="2 3" key="1">
    <citation type="journal article" date="2012" name="J. Bacteriol.">
        <title>Genome Sequence of "Candidatus Nitrosoarchaeum limnia" BG20, a Low-Salinity Ammonia-Oxidizing Archaeon from the San Francisco Bay Estuary.</title>
        <authorList>
            <person name="Mosier A.C."/>
            <person name="Allen E.E."/>
            <person name="Kim M."/>
            <person name="Ferriera S."/>
            <person name="Francis C.A."/>
        </authorList>
    </citation>
    <scope>NUCLEOTIDE SEQUENCE [LARGE SCALE GENOMIC DNA]</scope>
    <source>
        <strain evidence="2 3">BG20</strain>
    </source>
</reference>
<comment type="caution">
    <text evidence="2">The sequence shown here is derived from an EMBL/GenBank/DDBJ whole genome shotgun (WGS) entry which is preliminary data.</text>
</comment>
<keyword evidence="1" id="KW-1133">Transmembrane helix</keyword>
<keyword evidence="1" id="KW-0812">Transmembrane</keyword>
<proteinExistence type="predicted"/>
<evidence type="ECO:0000313" key="2">
    <source>
        <dbReference type="EMBL" id="EPA06377.1"/>
    </source>
</evidence>
<gene>
    <name evidence="2" type="ORF">BG20_I1755</name>
</gene>
<sequence length="63" mass="6763">MIIPGVVIMIMGVIFHLQGQSIVGPESSFMYSNPQWVTYGIQIATIGGVIIAAGIGLNFIKRN</sequence>
<organism evidence="2 3">
    <name type="scientific">Candidatus Nitrosarchaeum limnium BG20</name>
    <dbReference type="NCBI Taxonomy" id="859192"/>
    <lineage>
        <taxon>Archaea</taxon>
        <taxon>Nitrososphaerota</taxon>
        <taxon>Nitrososphaeria</taxon>
        <taxon>Nitrosopumilales</taxon>
        <taxon>Nitrosopumilaceae</taxon>
        <taxon>Nitrosarchaeum</taxon>
    </lineage>
</organism>
<keyword evidence="3" id="KW-1185">Reference proteome</keyword>
<evidence type="ECO:0000256" key="1">
    <source>
        <dbReference type="SAM" id="Phobius"/>
    </source>
</evidence>
<dbReference type="EMBL" id="AHJG01000059">
    <property type="protein sequence ID" value="EPA06377.1"/>
    <property type="molecule type" value="Genomic_DNA"/>
</dbReference>